<protein>
    <submittedName>
        <fullName evidence="1">Uncharacterized protein</fullName>
    </submittedName>
</protein>
<keyword evidence="1" id="KW-0614">Plasmid</keyword>
<sequence length="94" mass="10730">MRGRPERCSSFRPTNPHFEKPRDHVLADVEALSNEISRFSLCARQDDLGTNTGILRALTLLNAAYKLCFFCFGQDNDSRWSAHINAQRSRVGFK</sequence>
<evidence type="ECO:0000313" key="1">
    <source>
        <dbReference type="EMBL" id="SPD89483.1"/>
    </source>
</evidence>
<evidence type="ECO:0000313" key="2">
    <source>
        <dbReference type="Proteomes" id="UP000305348"/>
    </source>
</evidence>
<accession>A0A330JX72</accession>
<proteinExistence type="predicted"/>
<organism evidence="1 2">
    <name type="scientific">Pseudomonas syringae pv. cerasicola</name>
    <dbReference type="NCBI Taxonomy" id="264451"/>
    <lineage>
        <taxon>Bacteria</taxon>
        <taxon>Pseudomonadati</taxon>
        <taxon>Pseudomonadota</taxon>
        <taxon>Gammaproteobacteria</taxon>
        <taxon>Pseudomonadales</taxon>
        <taxon>Pseudomonadaceae</taxon>
        <taxon>Pseudomonas</taxon>
        <taxon>Pseudomonas syringae</taxon>
    </lineage>
</organism>
<gene>
    <name evidence="1" type="ORF">PSCFBP6110_P200065</name>
</gene>
<reference evidence="2" key="1">
    <citation type="submission" date="2018-02" db="EMBL/GenBank/DDBJ databases">
        <authorList>
            <person name="Blom J."/>
        </authorList>
    </citation>
    <scope>NUCLEOTIDE SEQUENCE [LARGE SCALE GENOMIC DNA]</scope>
    <source>
        <strain evidence="2">CFBP 6110</strain>
        <plasmid evidence="2">pp2</plasmid>
    </source>
</reference>
<dbReference type="EMBL" id="LT985211">
    <property type="protein sequence ID" value="SPD89483.1"/>
    <property type="molecule type" value="Genomic_DNA"/>
</dbReference>
<dbReference type="Proteomes" id="UP000305348">
    <property type="component" value="Plasmid PP2"/>
</dbReference>
<name>A0A330JX72_PSESX</name>
<geneLocation type="plasmid" evidence="1">
    <name>PP2</name>
</geneLocation>
<dbReference type="AlphaFoldDB" id="A0A330JX72"/>